<feature type="transmembrane region" description="Helical" evidence="7">
    <location>
        <begin position="260"/>
        <end position="284"/>
    </location>
</feature>
<protein>
    <recommendedName>
        <fullName evidence="10">Major facilitator superfamily (MFS) profile domain-containing protein</fullName>
    </recommendedName>
</protein>
<evidence type="ECO:0000256" key="2">
    <source>
        <dbReference type="ARBA" id="ARBA00007520"/>
    </source>
</evidence>
<dbReference type="FunFam" id="1.20.1250.20:FF:000196">
    <property type="entry name" value="MFS toxin efflux pump (AflT)"/>
    <property type="match status" value="1"/>
</dbReference>
<evidence type="ECO:0000256" key="5">
    <source>
        <dbReference type="ARBA" id="ARBA00022989"/>
    </source>
</evidence>
<accession>C4JV80</accession>
<dbReference type="GO" id="GO:0022857">
    <property type="term" value="F:transmembrane transporter activity"/>
    <property type="evidence" value="ECO:0007669"/>
    <property type="project" value="InterPro"/>
</dbReference>
<feature type="transmembrane region" description="Helical" evidence="7">
    <location>
        <begin position="339"/>
        <end position="359"/>
    </location>
</feature>
<dbReference type="Pfam" id="PF06609">
    <property type="entry name" value="TRI12"/>
    <property type="match status" value="1"/>
</dbReference>
<reference evidence="9" key="1">
    <citation type="journal article" date="2009" name="Genome Res.">
        <title>Comparative genomic analyses of the human fungal pathogens Coccidioides and their relatives.</title>
        <authorList>
            <person name="Sharpton T.J."/>
            <person name="Stajich J.E."/>
            <person name="Rounsley S.D."/>
            <person name="Gardner M.J."/>
            <person name="Wortman J.R."/>
            <person name="Jordar V.S."/>
            <person name="Maiti R."/>
            <person name="Kodira C.D."/>
            <person name="Neafsey D.E."/>
            <person name="Zeng Q."/>
            <person name="Hung C.-Y."/>
            <person name="McMahan C."/>
            <person name="Muszewska A."/>
            <person name="Grynberg M."/>
            <person name="Mandel M.A."/>
            <person name="Kellner E.M."/>
            <person name="Barker B.M."/>
            <person name="Galgiani J.N."/>
            <person name="Orbach M.J."/>
            <person name="Kirkland T.N."/>
            <person name="Cole G.T."/>
            <person name="Henn M.R."/>
            <person name="Birren B.W."/>
            <person name="Taylor J.W."/>
        </authorList>
    </citation>
    <scope>NUCLEOTIDE SEQUENCE [LARGE SCALE GENOMIC DNA]</scope>
    <source>
        <strain evidence="9">UAMH 1704</strain>
    </source>
</reference>
<sequence>MSAAAHPDIRPMVIACGVSMVSIGGILGPIIGGALTEHAGWRWLLHVPEHDAKPPVTSILSKLPQKLDLMAFALFAPSCIMFLIAISWGGTIYPWGSAKVIGLLCGGLAVFTLFPVWCAYRGEEALIPFSLVRRNTVLVASLVSGLLGGASMMVGYYLPLWFQAIKGASPGSSGVMMLPMMLSQIVGSLLSAVLLRKLHYMPPWAIFGCLLGSIGAGLMLTFDVNTGSAQWIGYQVIAGFGRGIALNMPFIAVQEELSGAAMAIASSMITLTQYLAASLCISAAQAVFVNELIPAVERHAPNIDPRSIIRAGATGFVKMVRPEQLLAVRTAYNDALVKIFFIPTATAAGASFLSLGFSWKDVGAESKKKSDTDKA</sequence>
<dbReference type="GeneID" id="8442579"/>
<dbReference type="RefSeq" id="XP_002583505.1">
    <property type="nucleotide sequence ID" value="XM_002583459.1"/>
</dbReference>
<comment type="subcellular location">
    <subcellularLocation>
        <location evidence="1">Membrane</location>
        <topology evidence="1">Multi-pass membrane protein</topology>
    </subcellularLocation>
</comment>
<dbReference type="eggNOG" id="KOG0254">
    <property type="taxonomic scope" value="Eukaryota"/>
</dbReference>
<organism evidence="8 9">
    <name type="scientific">Uncinocarpus reesii (strain UAMH 1704)</name>
    <dbReference type="NCBI Taxonomy" id="336963"/>
    <lineage>
        <taxon>Eukaryota</taxon>
        <taxon>Fungi</taxon>
        <taxon>Dikarya</taxon>
        <taxon>Ascomycota</taxon>
        <taxon>Pezizomycotina</taxon>
        <taxon>Eurotiomycetes</taxon>
        <taxon>Eurotiomycetidae</taxon>
        <taxon>Onygenales</taxon>
        <taxon>Onygenaceae</taxon>
        <taxon>Uncinocarpus</taxon>
    </lineage>
</organism>
<dbReference type="PANTHER" id="PTHR23501:SF193">
    <property type="entry name" value="MULTIDRUG TRANSPORTER, PUTATIVE (AFU_ORTHOLOGUE AFUA_8G00940)-RELATED"/>
    <property type="match status" value="1"/>
</dbReference>
<feature type="transmembrane region" description="Helical" evidence="7">
    <location>
        <begin position="178"/>
        <end position="195"/>
    </location>
</feature>
<comment type="similarity">
    <text evidence="2">Belongs to the major facilitator superfamily. TCR/Tet family.</text>
</comment>
<feature type="transmembrane region" description="Helical" evidence="7">
    <location>
        <begin position="12"/>
        <end position="35"/>
    </location>
</feature>
<evidence type="ECO:0000256" key="1">
    <source>
        <dbReference type="ARBA" id="ARBA00004141"/>
    </source>
</evidence>
<dbReference type="HOGENOM" id="CLU_000960_8_0_1"/>
<dbReference type="InParanoid" id="C4JV80"/>
<dbReference type="PANTHER" id="PTHR23501">
    <property type="entry name" value="MAJOR FACILITATOR SUPERFAMILY"/>
    <property type="match status" value="1"/>
</dbReference>
<dbReference type="KEGG" id="ure:UREG_06472"/>
<name>C4JV80_UNCRE</name>
<dbReference type="Proteomes" id="UP000002058">
    <property type="component" value="Unassembled WGS sequence"/>
</dbReference>
<evidence type="ECO:0008006" key="10">
    <source>
        <dbReference type="Google" id="ProtNLM"/>
    </source>
</evidence>
<evidence type="ECO:0000256" key="7">
    <source>
        <dbReference type="SAM" id="Phobius"/>
    </source>
</evidence>
<dbReference type="InterPro" id="IPR036259">
    <property type="entry name" value="MFS_trans_sf"/>
</dbReference>
<keyword evidence="6 7" id="KW-0472">Membrane</keyword>
<feature type="transmembrane region" description="Helical" evidence="7">
    <location>
        <begin position="100"/>
        <end position="120"/>
    </location>
</feature>
<evidence type="ECO:0000256" key="3">
    <source>
        <dbReference type="ARBA" id="ARBA00022448"/>
    </source>
</evidence>
<gene>
    <name evidence="8" type="ORF">UREG_06472</name>
</gene>
<evidence type="ECO:0000313" key="8">
    <source>
        <dbReference type="EMBL" id="EEP81607.1"/>
    </source>
</evidence>
<keyword evidence="9" id="KW-1185">Reference proteome</keyword>
<dbReference type="VEuPathDB" id="FungiDB:UREG_06472"/>
<feature type="transmembrane region" description="Helical" evidence="7">
    <location>
        <begin position="202"/>
        <end position="220"/>
    </location>
</feature>
<feature type="transmembrane region" description="Helical" evidence="7">
    <location>
        <begin position="232"/>
        <end position="253"/>
    </location>
</feature>
<evidence type="ECO:0000256" key="4">
    <source>
        <dbReference type="ARBA" id="ARBA00022692"/>
    </source>
</evidence>
<dbReference type="OrthoDB" id="10021397at2759"/>
<evidence type="ECO:0000313" key="9">
    <source>
        <dbReference type="Proteomes" id="UP000002058"/>
    </source>
</evidence>
<dbReference type="OMA" id="IGYVTPW"/>
<feature type="transmembrane region" description="Helical" evidence="7">
    <location>
        <begin position="136"/>
        <end position="158"/>
    </location>
</feature>
<dbReference type="SUPFAM" id="SSF103473">
    <property type="entry name" value="MFS general substrate transporter"/>
    <property type="match status" value="2"/>
</dbReference>
<feature type="transmembrane region" description="Helical" evidence="7">
    <location>
        <begin position="69"/>
        <end position="88"/>
    </location>
</feature>
<dbReference type="GO" id="GO:0005886">
    <property type="term" value="C:plasma membrane"/>
    <property type="evidence" value="ECO:0007669"/>
    <property type="project" value="TreeGrafter"/>
</dbReference>
<proteinExistence type="inferred from homology"/>
<dbReference type="Gene3D" id="1.20.1250.20">
    <property type="entry name" value="MFS general substrate transporter like domains"/>
    <property type="match status" value="2"/>
</dbReference>
<keyword evidence="3" id="KW-0813">Transport</keyword>
<dbReference type="EMBL" id="CH476618">
    <property type="protein sequence ID" value="EEP81607.1"/>
    <property type="molecule type" value="Genomic_DNA"/>
</dbReference>
<evidence type="ECO:0000256" key="6">
    <source>
        <dbReference type="ARBA" id="ARBA00023136"/>
    </source>
</evidence>
<dbReference type="InterPro" id="IPR010573">
    <property type="entry name" value="MFS_Str1/Tri12-like"/>
</dbReference>
<keyword evidence="5 7" id="KW-1133">Transmembrane helix</keyword>
<dbReference type="AlphaFoldDB" id="C4JV80"/>
<keyword evidence="4 7" id="KW-0812">Transmembrane</keyword>